<gene>
    <name evidence="9" type="ORF">AB6A40_002195</name>
</gene>
<dbReference type="InterPro" id="IPR001799">
    <property type="entry name" value="Ephrin_RBD"/>
</dbReference>
<dbReference type="PROSITE" id="PS51551">
    <property type="entry name" value="EPHRIN_RBD_2"/>
    <property type="match status" value="1"/>
</dbReference>
<comment type="subcellular location">
    <subcellularLocation>
        <location evidence="1">Membrane</location>
    </subcellularLocation>
</comment>
<evidence type="ECO:0000256" key="1">
    <source>
        <dbReference type="ARBA" id="ARBA00004370"/>
    </source>
</evidence>
<proteinExistence type="inferred from homology"/>
<feature type="compositionally biased region" description="Polar residues" evidence="7">
    <location>
        <begin position="253"/>
        <end position="262"/>
    </location>
</feature>
<feature type="compositionally biased region" description="Polar residues" evidence="7">
    <location>
        <begin position="224"/>
        <end position="238"/>
    </location>
</feature>
<evidence type="ECO:0000256" key="3">
    <source>
        <dbReference type="ARBA" id="ARBA00023136"/>
    </source>
</evidence>
<organism evidence="9 10">
    <name type="scientific">Gnathostoma spinigerum</name>
    <dbReference type="NCBI Taxonomy" id="75299"/>
    <lineage>
        <taxon>Eukaryota</taxon>
        <taxon>Metazoa</taxon>
        <taxon>Ecdysozoa</taxon>
        <taxon>Nematoda</taxon>
        <taxon>Chromadorea</taxon>
        <taxon>Rhabditida</taxon>
        <taxon>Spirurina</taxon>
        <taxon>Gnathostomatomorpha</taxon>
        <taxon>Gnathostomatoidea</taxon>
        <taxon>Gnathostomatidae</taxon>
        <taxon>Gnathostoma</taxon>
    </lineage>
</organism>
<evidence type="ECO:0000256" key="2">
    <source>
        <dbReference type="ARBA" id="ARBA00022729"/>
    </source>
</evidence>
<dbReference type="Proteomes" id="UP001608902">
    <property type="component" value="Unassembled WGS sequence"/>
</dbReference>
<evidence type="ECO:0000256" key="6">
    <source>
        <dbReference type="PROSITE-ProRule" id="PRU00884"/>
    </source>
</evidence>
<reference evidence="9 10" key="1">
    <citation type="submission" date="2024-08" db="EMBL/GenBank/DDBJ databases">
        <title>Gnathostoma spinigerum genome.</title>
        <authorList>
            <person name="Gonzalez-Bertolin B."/>
            <person name="Monzon S."/>
            <person name="Zaballos A."/>
            <person name="Jimenez P."/>
            <person name="Dekumyoy P."/>
            <person name="Varona S."/>
            <person name="Cuesta I."/>
            <person name="Sumanam S."/>
            <person name="Adisakwattana P."/>
            <person name="Gasser R.B."/>
            <person name="Hernandez-Gonzalez A."/>
            <person name="Young N.D."/>
            <person name="Perteguer M.J."/>
        </authorList>
    </citation>
    <scope>NUCLEOTIDE SEQUENCE [LARGE SCALE GENOMIC DNA]</scope>
    <source>
        <strain evidence="9">AL3</strain>
        <tissue evidence="9">Liver</tissue>
    </source>
</reference>
<feature type="region of interest" description="Disordered" evidence="7">
    <location>
        <begin position="224"/>
        <end position="262"/>
    </location>
</feature>
<feature type="disulfide bond" evidence="6">
    <location>
        <begin position="99"/>
        <end position="163"/>
    </location>
</feature>
<evidence type="ECO:0000256" key="5">
    <source>
        <dbReference type="ARBA" id="ARBA00023180"/>
    </source>
</evidence>
<keyword evidence="2" id="KW-0732">Signal</keyword>
<dbReference type="GO" id="GO:0016020">
    <property type="term" value="C:membrane"/>
    <property type="evidence" value="ECO:0007669"/>
    <property type="project" value="UniProtKB-SubCell"/>
</dbReference>
<feature type="disulfide bond" evidence="6">
    <location>
        <begin position="71"/>
        <end position="111"/>
    </location>
</feature>
<dbReference type="InterPro" id="IPR031328">
    <property type="entry name" value="Ephrin"/>
</dbReference>
<feature type="region of interest" description="Disordered" evidence="7">
    <location>
        <begin position="305"/>
        <end position="358"/>
    </location>
</feature>
<protein>
    <recommendedName>
        <fullName evidence="8">Ephrin RBD domain-containing protein</fullName>
    </recommendedName>
</protein>
<feature type="compositionally biased region" description="Low complexity" evidence="7">
    <location>
        <begin position="315"/>
        <end position="326"/>
    </location>
</feature>
<name>A0ABD6E7A1_9BILA</name>
<comment type="similarity">
    <text evidence="6">Belongs to the ephrin family.</text>
</comment>
<comment type="caution">
    <text evidence="9">The sequence shown here is derived from an EMBL/GenBank/DDBJ whole genome shotgun (WGS) entry which is preliminary data.</text>
</comment>
<dbReference type="Pfam" id="PF00812">
    <property type="entry name" value="Ephrin"/>
    <property type="match status" value="1"/>
</dbReference>
<dbReference type="InterPro" id="IPR008972">
    <property type="entry name" value="Cupredoxin"/>
</dbReference>
<dbReference type="SUPFAM" id="SSF49503">
    <property type="entry name" value="Cupredoxins"/>
    <property type="match status" value="1"/>
</dbReference>
<evidence type="ECO:0000259" key="8">
    <source>
        <dbReference type="PROSITE" id="PS51551"/>
    </source>
</evidence>
<feature type="compositionally biased region" description="Basic and acidic residues" evidence="7">
    <location>
        <begin position="338"/>
        <end position="349"/>
    </location>
</feature>
<dbReference type="Gene3D" id="2.60.40.420">
    <property type="entry name" value="Cupredoxins - blue copper proteins"/>
    <property type="match status" value="1"/>
</dbReference>
<evidence type="ECO:0000256" key="4">
    <source>
        <dbReference type="ARBA" id="ARBA00023157"/>
    </source>
</evidence>
<dbReference type="AlphaFoldDB" id="A0ABD6E7A1"/>
<evidence type="ECO:0000313" key="10">
    <source>
        <dbReference type="Proteomes" id="UP001608902"/>
    </source>
</evidence>
<sequence length="433" mass="48148">MAKTSTVRIQIIIFILISSSPFTFARRLPILYWNSSNPIFTDSTRFPSSLDVESGAAYMEVDSMDILDIVCPHSTVHDPAQSVERLIIHQVSDLSFMSCQLDSRSLVLQVCDSPQLRLSRSLLFSASSSSMSHLEYLPGRSYYLITTSNGSSDGLHNTRRGLCKSKNLRLQIYVRPLQELNSPSRLDEGKMPSGVEHKPSRHIQNAEGDGINNAINPKFDAISTSNNPYSRQSGNADGTQFRLDGHPKKNSGRTEVNGNIPNRESRLFAAKHGIDLDSLEYVRQLARTGTEGDFSFHELDTNRKGAAVRKGMARSPSVTQSVSSDSRISHRRGSSTNSKDENEANENGKVDQNSGWDQTEKETLLDDSLGNILPDSTDSELQGIAFLRDTSGADLEQLDYLVDEVTRASHAYRRRASFHFISFTLTYLLGIYT</sequence>
<keyword evidence="3" id="KW-0472">Membrane</keyword>
<keyword evidence="5" id="KW-0325">Glycoprotein</keyword>
<feature type="domain" description="Ephrin RBD" evidence="8">
    <location>
        <begin position="26"/>
        <end position="174"/>
    </location>
</feature>
<accession>A0ABD6E7A1</accession>
<keyword evidence="4 6" id="KW-1015">Disulfide bond</keyword>
<keyword evidence="10" id="KW-1185">Reference proteome</keyword>
<dbReference type="PANTHER" id="PTHR11304:SF29">
    <property type="entry name" value="EPHRIN"/>
    <property type="match status" value="1"/>
</dbReference>
<dbReference type="PANTHER" id="PTHR11304">
    <property type="entry name" value="EPHRIN"/>
    <property type="match status" value="1"/>
</dbReference>
<evidence type="ECO:0000256" key="7">
    <source>
        <dbReference type="SAM" id="MobiDB-lite"/>
    </source>
</evidence>
<dbReference type="EMBL" id="JBGFUD010000928">
    <property type="protein sequence ID" value="MFH4975486.1"/>
    <property type="molecule type" value="Genomic_DNA"/>
</dbReference>
<evidence type="ECO:0000313" key="9">
    <source>
        <dbReference type="EMBL" id="MFH4975486.1"/>
    </source>
</evidence>